<dbReference type="Proteomes" id="UP001057877">
    <property type="component" value="Chromosome"/>
</dbReference>
<evidence type="ECO:0000256" key="2">
    <source>
        <dbReference type="ARBA" id="ARBA00023015"/>
    </source>
</evidence>
<accession>A0ABY5S3L6</accession>
<dbReference type="InterPro" id="IPR005119">
    <property type="entry name" value="LysR_subst-bd"/>
</dbReference>
<evidence type="ECO:0000256" key="4">
    <source>
        <dbReference type="ARBA" id="ARBA00023163"/>
    </source>
</evidence>
<dbReference type="SUPFAM" id="SSF46785">
    <property type="entry name" value="Winged helix' DNA-binding domain"/>
    <property type="match status" value="1"/>
</dbReference>
<proteinExistence type="inferred from homology"/>
<keyword evidence="3" id="KW-0238">DNA-binding</keyword>
<dbReference type="InterPro" id="IPR000847">
    <property type="entry name" value="LysR_HTH_N"/>
</dbReference>
<dbReference type="Gene3D" id="3.40.190.290">
    <property type="match status" value="1"/>
</dbReference>
<evidence type="ECO:0000259" key="5">
    <source>
        <dbReference type="PROSITE" id="PS50931"/>
    </source>
</evidence>
<dbReference type="CDD" id="cd05466">
    <property type="entry name" value="PBP2_LTTR_substrate"/>
    <property type="match status" value="1"/>
</dbReference>
<dbReference type="PANTHER" id="PTHR30346:SF28">
    <property type="entry name" value="HTH-TYPE TRANSCRIPTIONAL REGULATOR CYNR"/>
    <property type="match status" value="1"/>
</dbReference>
<gene>
    <name evidence="6" type="ORF">L1F29_23990</name>
</gene>
<dbReference type="PANTHER" id="PTHR30346">
    <property type="entry name" value="TRANSCRIPTIONAL DUAL REGULATOR HCAR-RELATED"/>
    <property type="match status" value="1"/>
</dbReference>
<dbReference type="SUPFAM" id="SSF53850">
    <property type="entry name" value="Periplasmic binding protein-like II"/>
    <property type="match status" value="1"/>
</dbReference>
<protein>
    <submittedName>
        <fullName evidence="6">LysR family transcriptional regulator</fullName>
    </submittedName>
</protein>
<name>A0ABY5S3L6_9BACL</name>
<dbReference type="PROSITE" id="PS50931">
    <property type="entry name" value="HTH_LYSR"/>
    <property type="match status" value="1"/>
</dbReference>
<feature type="domain" description="HTH lysR-type" evidence="5">
    <location>
        <begin position="1"/>
        <end position="58"/>
    </location>
</feature>
<comment type="similarity">
    <text evidence="1">Belongs to the LysR transcriptional regulatory family.</text>
</comment>
<dbReference type="Gene3D" id="1.10.10.10">
    <property type="entry name" value="Winged helix-like DNA-binding domain superfamily/Winged helix DNA-binding domain"/>
    <property type="match status" value="1"/>
</dbReference>
<dbReference type="RefSeq" id="WP_258384579.1">
    <property type="nucleotide sequence ID" value="NZ_CP091430.1"/>
</dbReference>
<sequence>MNLLKIRLIVLLERFKKVTAVAEELGVKQPTISFHMRKMEEEWGTPLFEMKTGKVMLTEAGRLLHHYAEQIDRLYAEAEARMKELQRNGLHKYVIGCNETANAAFLRGSWLTAASELADIQLSLLTGDNDRLHQLLLEGGADLILTSRSSGLSAGNNVLLVEDPLMLLLPAVHPLAGTANLSSLSTYRLAQLPFVLLEDSSLKEAVTAWEAAERMTLSVRWTTDRIEHVISAVRTGSCLTVIPSRCVSETAAGIVSIPLPGSPVYYRMYASWLSSGWSPQLAGRMVGMLQQQAGNAYK</sequence>
<evidence type="ECO:0000256" key="1">
    <source>
        <dbReference type="ARBA" id="ARBA00009437"/>
    </source>
</evidence>
<evidence type="ECO:0000313" key="6">
    <source>
        <dbReference type="EMBL" id="UVI28491.1"/>
    </source>
</evidence>
<dbReference type="InterPro" id="IPR036388">
    <property type="entry name" value="WH-like_DNA-bd_sf"/>
</dbReference>
<organism evidence="6 7">
    <name type="scientific">Paenibacillus spongiae</name>
    <dbReference type="NCBI Taxonomy" id="2909671"/>
    <lineage>
        <taxon>Bacteria</taxon>
        <taxon>Bacillati</taxon>
        <taxon>Bacillota</taxon>
        <taxon>Bacilli</taxon>
        <taxon>Bacillales</taxon>
        <taxon>Paenibacillaceae</taxon>
        <taxon>Paenibacillus</taxon>
    </lineage>
</organism>
<evidence type="ECO:0000256" key="3">
    <source>
        <dbReference type="ARBA" id="ARBA00023125"/>
    </source>
</evidence>
<dbReference type="InterPro" id="IPR036390">
    <property type="entry name" value="WH_DNA-bd_sf"/>
</dbReference>
<dbReference type="Pfam" id="PF03466">
    <property type="entry name" value="LysR_substrate"/>
    <property type="match status" value="1"/>
</dbReference>
<reference evidence="6" key="1">
    <citation type="submission" date="2022-01" db="EMBL/GenBank/DDBJ databases">
        <title>Paenibacillus spongiae sp. nov., isolated from marine sponge.</title>
        <authorList>
            <person name="Li Z."/>
            <person name="Zhang M."/>
        </authorList>
    </citation>
    <scope>NUCLEOTIDE SEQUENCE</scope>
    <source>
        <strain evidence="6">PHS-Z3</strain>
    </source>
</reference>
<dbReference type="Pfam" id="PF00126">
    <property type="entry name" value="HTH_1"/>
    <property type="match status" value="1"/>
</dbReference>
<dbReference type="EMBL" id="CP091430">
    <property type="protein sequence ID" value="UVI28491.1"/>
    <property type="molecule type" value="Genomic_DNA"/>
</dbReference>
<keyword evidence="4" id="KW-0804">Transcription</keyword>
<keyword evidence="2" id="KW-0805">Transcription regulation</keyword>
<evidence type="ECO:0000313" key="7">
    <source>
        <dbReference type="Proteomes" id="UP001057877"/>
    </source>
</evidence>
<keyword evidence="7" id="KW-1185">Reference proteome</keyword>